<organism evidence="1 2">
    <name type="scientific">Streptomyces longisporus</name>
    <dbReference type="NCBI Taxonomy" id="1948"/>
    <lineage>
        <taxon>Bacteria</taxon>
        <taxon>Bacillati</taxon>
        <taxon>Actinomycetota</taxon>
        <taxon>Actinomycetes</taxon>
        <taxon>Kitasatosporales</taxon>
        <taxon>Streptomycetaceae</taxon>
        <taxon>Streptomyces</taxon>
    </lineage>
</organism>
<comment type="caution">
    <text evidence="1">The sequence shown here is derived from an EMBL/GenBank/DDBJ whole genome shotgun (WGS) entry which is preliminary data.</text>
</comment>
<reference evidence="1 2" key="1">
    <citation type="journal article" date="2019" name="Int. J. Syst. Evol. Microbiol.">
        <title>The Global Catalogue of Microorganisms (GCM) 10K type strain sequencing project: providing services to taxonomists for standard genome sequencing and annotation.</title>
        <authorList>
            <consortium name="The Broad Institute Genomics Platform"/>
            <consortium name="The Broad Institute Genome Sequencing Center for Infectious Disease"/>
            <person name="Wu L."/>
            <person name="Ma J."/>
        </authorList>
    </citation>
    <scope>NUCLEOTIDE SEQUENCE [LARGE SCALE GENOMIC DNA]</scope>
    <source>
        <strain evidence="1 2">JCM 4395</strain>
    </source>
</reference>
<dbReference type="RefSeq" id="WP_344406880.1">
    <property type="nucleotide sequence ID" value="NZ_BAAASG010000031.1"/>
</dbReference>
<dbReference type="Pfam" id="PF19979">
    <property type="entry name" value="DUF6415"/>
    <property type="match status" value="1"/>
</dbReference>
<evidence type="ECO:0000313" key="2">
    <source>
        <dbReference type="Proteomes" id="UP001501777"/>
    </source>
</evidence>
<dbReference type="Proteomes" id="UP001501777">
    <property type="component" value="Unassembled WGS sequence"/>
</dbReference>
<accession>A0ABN3NJY1</accession>
<sequence length="123" mass="13148">MQTAVRVPATEGAPADLETMRATAARALALPAPAPADEMDILLGQLRGHLALMIDEVEALVHVQPQGEELRACLAMAGAREGRRKLDLPEQRSPAGQFALSRRLARVLAALCNHHDQLTGTQA</sequence>
<proteinExistence type="predicted"/>
<evidence type="ECO:0000313" key="1">
    <source>
        <dbReference type="EMBL" id="GAA2523012.1"/>
    </source>
</evidence>
<dbReference type="InterPro" id="IPR046300">
    <property type="entry name" value="DUF6415"/>
</dbReference>
<dbReference type="EMBL" id="BAAASG010000031">
    <property type="protein sequence ID" value="GAA2523012.1"/>
    <property type="molecule type" value="Genomic_DNA"/>
</dbReference>
<name>A0ABN3NJY1_STRLO</name>
<keyword evidence="2" id="KW-1185">Reference proteome</keyword>
<protein>
    <submittedName>
        <fullName evidence="1">Uncharacterized protein</fullName>
    </submittedName>
</protein>
<gene>
    <name evidence="1" type="ORF">GCM10010276_87610</name>
</gene>